<feature type="domain" description="Retrotransposon Copia-like N-terminal" evidence="3">
    <location>
        <begin position="45"/>
        <end position="91"/>
    </location>
</feature>
<feature type="region of interest" description="Disordered" evidence="1">
    <location>
        <begin position="292"/>
        <end position="321"/>
    </location>
</feature>
<feature type="compositionally biased region" description="Pro residues" evidence="1">
    <location>
        <begin position="395"/>
        <end position="408"/>
    </location>
</feature>
<evidence type="ECO:0000259" key="2">
    <source>
        <dbReference type="Pfam" id="PF07727"/>
    </source>
</evidence>
<protein>
    <submittedName>
        <fullName evidence="5">LOW QUALITY PROTEIN: uncharacterized protein LOC107880879</fullName>
    </submittedName>
</protein>
<evidence type="ECO:0000313" key="4">
    <source>
        <dbReference type="Proteomes" id="UP000694861"/>
    </source>
</evidence>
<dbReference type="InterPro" id="IPR013103">
    <property type="entry name" value="RVT_2"/>
</dbReference>
<feature type="domain" description="Reverse transcriptase Ty1/copia-type" evidence="2">
    <location>
        <begin position="676"/>
        <end position="781"/>
    </location>
</feature>
<feature type="compositionally biased region" description="Polar residues" evidence="1">
    <location>
        <begin position="235"/>
        <end position="251"/>
    </location>
</feature>
<feature type="compositionally biased region" description="Polar residues" evidence="1">
    <location>
        <begin position="304"/>
        <end position="321"/>
    </location>
</feature>
<dbReference type="InterPro" id="IPR029472">
    <property type="entry name" value="Copia-like_N"/>
</dbReference>
<dbReference type="SUPFAM" id="SSF56672">
    <property type="entry name" value="DNA/RNA polymerases"/>
    <property type="match status" value="1"/>
</dbReference>
<feature type="region of interest" description="Disordered" evidence="1">
    <location>
        <begin position="486"/>
        <end position="505"/>
    </location>
</feature>
<organism evidence="4 5">
    <name type="scientific">Prunus mume</name>
    <name type="common">Japanese apricot</name>
    <name type="synonym">Armeniaca mume</name>
    <dbReference type="NCBI Taxonomy" id="102107"/>
    <lineage>
        <taxon>Eukaryota</taxon>
        <taxon>Viridiplantae</taxon>
        <taxon>Streptophyta</taxon>
        <taxon>Embryophyta</taxon>
        <taxon>Tracheophyta</taxon>
        <taxon>Spermatophyta</taxon>
        <taxon>Magnoliopsida</taxon>
        <taxon>eudicotyledons</taxon>
        <taxon>Gunneridae</taxon>
        <taxon>Pentapetalae</taxon>
        <taxon>rosids</taxon>
        <taxon>fabids</taxon>
        <taxon>Rosales</taxon>
        <taxon>Rosaceae</taxon>
        <taxon>Amygdaloideae</taxon>
        <taxon>Amygdaleae</taxon>
        <taxon>Prunus</taxon>
    </lineage>
</organism>
<feature type="region of interest" description="Disordered" evidence="1">
    <location>
        <begin position="232"/>
        <end position="261"/>
    </location>
</feature>
<feature type="compositionally biased region" description="Basic and acidic residues" evidence="1">
    <location>
        <begin position="292"/>
        <end position="303"/>
    </location>
</feature>
<reference evidence="4" key="1">
    <citation type="journal article" date="2012" name="Nat. Commun.">
        <title>The genome of Prunus mume.</title>
        <authorList>
            <person name="Zhang Q."/>
            <person name="Chen W."/>
            <person name="Sun L."/>
            <person name="Zhao F."/>
            <person name="Huang B."/>
            <person name="Yang W."/>
            <person name="Tao Y."/>
            <person name="Wang J."/>
            <person name="Yuan Z."/>
            <person name="Fan G."/>
            <person name="Xing Z."/>
            <person name="Han C."/>
            <person name="Pan H."/>
            <person name="Zhong X."/>
            <person name="Shi W."/>
            <person name="Liang X."/>
            <person name="Du D."/>
            <person name="Sun F."/>
            <person name="Xu Z."/>
            <person name="Hao R."/>
            <person name="Lv T."/>
            <person name="Lv Y."/>
            <person name="Zheng Z."/>
            <person name="Sun M."/>
            <person name="Luo L."/>
            <person name="Cai M."/>
            <person name="Gao Y."/>
            <person name="Wang J."/>
            <person name="Yin Y."/>
            <person name="Xu X."/>
            <person name="Cheng T."/>
            <person name="Wang J."/>
        </authorList>
    </citation>
    <scope>NUCLEOTIDE SEQUENCE [LARGE SCALE GENOMIC DNA]</scope>
</reference>
<dbReference type="CDD" id="cd09272">
    <property type="entry name" value="RNase_HI_RT_Ty1"/>
    <property type="match status" value="1"/>
</dbReference>
<dbReference type="Proteomes" id="UP000694861">
    <property type="component" value="Linkage group LG4"/>
</dbReference>
<gene>
    <name evidence="5" type="primary">LOC107880879</name>
</gene>
<dbReference type="RefSeq" id="XP_016648877.1">
    <property type="nucleotide sequence ID" value="XM_016793391.1"/>
</dbReference>
<dbReference type="Pfam" id="PF14244">
    <property type="entry name" value="Retrotran_gag_3"/>
    <property type="match status" value="1"/>
</dbReference>
<dbReference type="GeneID" id="107880879"/>
<dbReference type="Pfam" id="PF07727">
    <property type="entry name" value="RVT_2"/>
    <property type="match status" value="2"/>
</dbReference>
<feature type="compositionally biased region" description="Low complexity" evidence="1">
    <location>
        <begin position="384"/>
        <end position="394"/>
    </location>
</feature>
<dbReference type="PANTHER" id="PTHR37610:SF97">
    <property type="entry name" value="RETROTRANSPOSON GAG DOMAIN-CONTAINING PROTEIN"/>
    <property type="match status" value="1"/>
</dbReference>
<evidence type="ECO:0000313" key="5">
    <source>
        <dbReference type="RefSeq" id="XP_016648877.1"/>
    </source>
</evidence>
<feature type="region of interest" description="Disordered" evidence="1">
    <location>
        <begin position="13"/>
        <end position="42"/>
    </location>
</feature>
<feature type="region of interest" description="Disordered" evidence="1">
    <location>
        <begin position="367"/>
        <end position="474"/>
    </location>
</feature>
<name>A0ABM1LNA0_PRUMU</name>
<dbReference type="PANTHER" id="PTHR37610">
    <property type="entry name" value="CCHC-TYPE DOMAIN-CONTAINING PROTEIN"/>
    <property type="match status" value="1"/>
</dbReference>
<reference evidence="5" key="2">
    <citation type="submission" date="2025-08" db="UniProtKB">
        <authorList>
            <consortium name="RefSeq"/>
        </authorList>
    </citation>
    <scope>IDENTIFICATION</scope>
</reference>
<dbReference type="InterPro" id="IPR043502">
    <property type="entry name" value="DNA/RNA_pol_sf"/>
</dbReference>
<evidence type="ECO:0000256" key="1">
    <source>
        <dbReference type="SAM" id="MobiDB-lite"/>
    </source>
</evidence>
<proteinExistence type="predicted"/>
<accession>A0ABM1LNA0</accession>
<sequence length="935" mass="103945">MVSELQTGSILPLNTLQPTMAKDDDNSKSSTDGEFSNPDHPYYIHQSDHPGMVLVGKPLSGDNYSTWSRQFRLALSAKNKTGFLDGSITKPLKAKPEFDRWRRCNDMVLSWILNSLEPDLANNQMPLSTYYSKLKGYWDELSSYNNMEPCTCGALKSITAREEEQHLMQLLMGLHESYAAIRGQILLMQPLPTARKAYSLLLQEEKQRQVASTPNNTTSNESMAMLSIHTKKGNTSKQGFQQRPSSSNIGPSFQPHGNPREPKQCTYCNGKTHTIDTCFFLKGFPPGHKWHGKEVVPKLDDNGRPSQNRSSHGSNRQHTNVHNVQSPDAQFHHLQTIAPHLTLEQCQQILGTVGKEEVSQSQANFADNEPLIPTQPSDPPIPPSLDNEPLIPTQPSDPPIPPFDPPIPHSLDNPHTTSHDLTDPSFSQSPHGTTLPSPSFPITTHAQNSPTMPSPPTSLPSSLSSPPPLRRSHRIPQPSILLRDFHCNATMPPSPAQSSSSPTLGKGSRYPLSNFLAYDHLSSTHRTFVAAISKIIEPTTYAQASTDPLWCDAMAQELQALEQNHTWSLTSLPAGKHPIGCKWVYKVKYHSNGSVERYKARLVAKGYTQQEGLDYTETFSPTAKLVTFRCLLALAAVRNWPLHQLDVQNAFLHGDLNEEVYMSPAWFSPTGGKFALRAAGFVQSLADYSLFTRSQNNSFTALLIYVDDIVITGDDPKAIQSIKDFLNVRFRIKDLGPLKYFLGIEVARSKKGIFISQRKYALEILDDAGLLGARPSPFPMEQTLRLSCPTTRRSVTGYCTFLGNSLISWKSKKQNTIARSSAEAEYRAMADTCCELTWLRYILNDLGIRHSEPATLHCDNQSALHIAKNPVFHERTKHIDLDCHLVRQNITSGLVSTTYTPTNLQVADLFTKPLGKASFGTLLGKLGVYNIHSPT</sequence>
<evidence type="ECO:0000259" key="3">
    <source>
        <dbReference type="Pfam" id="PF14244"/>
    </source>
</evidence>
<keyword evidence="4" id="KW-1185">Reference proteome</keyword>
<feature type="domain" description="Reverse transcriptase Ty1/copia-type" evidence="2">
    <location>
        <begin position="564"/>
        <end position="664"/>
    </location>
</feature>
<feature type="compositionally biased region" description="Polar residues" evidence="1">
    <location>
        <begin position="424"/>
        <end position="448"/>
    </location>
</feature>